<dbReference type="GeneID" id="8743000"/>
<dbReference type="InterPro" id="IPR049278">
    <property type="entry name" value="MS_channel_C"/>
</dbReference>
<proteinExistence type="inferred from homology"/>
<comment type="similarity">
    <text evidence="2">Belongs to the MscS (TC 1.A.23) family.</text>
</comment>
<evidence type="ECO:0000313" key="11">
    <source>
        <dbReference type="EMBL" id="ADB61271.1"/>
    </source>
</evidence>
<evidence type="ECO:0000256" key="2">
    <source>
        <dbReference type="ARBA" id="ARBA00008017"/>
    </source>
</evidence>
<reference evidence="11 12" key="1">
    <citation type="journal article" date="2010" name="Stand. Genomic Sci.">
        <title>Complete genome sequence of Haloterrigena turkmenica type strain (4k).</title>
        <authorList>
            <person name="Saunders E."/>
            <person name="Tindall B.J."/>
            <person name="Fahnrich R."/>
            <person name="Lapidus A."/>
            <person name="Copeland A."/>
            <person name="Del Rio T.G."/>
            <person name="Lucas S."/>
            <person name="Chen F."/>
            <person name="Tice H."/>
            <person name="Cheng J.F."/>
            <person name="Han C."/>
            <person name="Detter J.C."/>
            <person name="Bruce D."/>
            <person name="Goodwin L."/>
            <person name="Chain P."/>
            <person name="Pitluck S."/>
            <person name="Pati A."/>
            <person name="Ivanova N."/>
            <person name="Mavromatis K."/>
            <person name="Chen A."/>
            <person name="Palaniappan K."/>
            <person name="Land M."/>
            <person name="Hauser L."/>
            <person name="Chang Y.J."/>
            <person name="Jeffries C.D."/>
            <person name="Brettin T."/>
            <person name="Rohde M."/>
            <person name="Goker M."/>
            <person name="Bristow J."/>
            <person name="Eisen J.A."/>
            <person name="Markowitz V."/>
            <person name="Hugenholtz P."/>
            <person name="Klenk H.P."/>
            <person name="Kyrpides N.C."/>
        </authorList>
    </citation>
    <scope>NUCLEOTIDE SEQUENCE [LARGE SCALE GENOMIC DNA]</scope>
    <source>
        <strain evidence="12">ATCC 51198 / DSM 5511 / JCM 9101 / NCIMB 13204 / VKM B-1734 / 4k</strain>
    </source>
</reference>
<dbReference type="EMBL" id="CP001860">
    <property type="protein sequence ID" value="ADB61271.1"/>
    <property type="molecule type" value="Genomic_DNA"/>
</dbReference>
<name>D2RV70_HALTV</name>
<dbReference type="GO" id="GO:0008381">
    <property type="term" value="F:mechanosensitive monoatomic ion channel activity"/>
    <property type="evidence" value="ECO:0007669"/>
    <property type="project" value="InterPro"/>
</dbReference>
<feature type="domain" description="Mechanosensitive ion channel MscS" evidence="9">
    <location>
        <begin position="196"/>
        <end position="259"/>
    </location>
</feature>
<dbReference type="SUPFAM" id="SSF50182">
    <property type="entry name" value="Sm-like ribonucleoproteins"/>
    <property type="match status" value="1"/>
</dbReference>
<feature type="transmembrane region" description="Helical" evidence="8">
    <location>
        <begin position="27"/>
        <end position="46"/>
    </location>
</feature>
<dbReference type="PANTHER" id="PTHR30221:SF20">
    <property type="entry name" value="SMALL-CONDUCTANCE MECHANOSENSITIVE CHANNEL"/>
    <property type="match status" value="1"/>
</dbReference>
<dbReference type="SUPFAM" id="SSF82861">
    <property type="entry name" value="Mechanosensitive channel protein MscS (YggB), transmembrane region"/>
    <property type="match status" value="1"/>
</dbReference>
<feature type="transmembrane region" description="Helical" evidence="8">
    <location>
        <begin position="105"/>
        <end position="126"/>
    </location>
</feature>
<evidence type="ECO:0000256" key="6">
    <source>
        <dbReference type="ARBA" id="ARBA00023136"/>
    </source>
</evidence>
<dbReference type="Gene3D" id="2.30.30.60">
    <property type="match status" value="1"/>
</dbReference>
<keyword evidence="3" id="KW-1003">Cell membrane</keyword>
<dbReference type="OrthoDB" id="31543at2157"/>
<sequence>MSVPLTALESVPLTALGRLSDAFGTEFQIAATVAVIAALLAVLLSYRRLQDWLSERTKPLYGDIASTALLIATCVITLSVVLEVWNLTGDAYTLYSEGLGLDETVFVRAAVTFILVIGTLIVTRFVKRVITEVLSSASAVTDHQREVTHRISQVIIWSVSLVVILGVWVDDLGGLLVGAGFLGIVVGMAARQTLGTVLAGFVLMFDRPFEIGDWIEVEDHEGIVTDISIVNTRIQSFDGEYIMIPNDVISSSAVTNRSRRGRLRIEIDVGVDYASDVERAAEIARTTVENLDRSLTAPSPQVVSKSFGDSAVVLGVRFWIDNPSARRRWQARTDAVNAIKTAFEDEAIKIPYPQRELSGRAETNGFRINDGEPRASDAGQAGSGDETDGRDGESTKRETNRMTHTEDD</sequence>
<dbReference type="InterPro" id="IPR045275">
    <property type="entry name" value="MscS_archaea/bacteria_type"/>
</dbReference>
<gene>
    <name evidence="11" type="ordered locus">Htur_2393</name>
</gene>
<comment type="subcellular location">
    <subcellularLocation>
        <location evidence="1">Cell membrane</location>
        <topology evidence="1">Multi-pass membrane protein</topology>
    </subcellularLocation>
</comment>
<keyword evidence="5 8" id="KW-1133">Transmembrane helix</keyword>
<dbReference type="InterPro" id="IPR010920">
    <property type="entry name" value="LSM_dom_sf"/>
</dbReference>
<evidence type="ECO:0000256" key="7">
    <source>
        <dbReference type="SAM" id="MobiDB-lite"/>
    </source>
</evidence>
<dbReference type="InterPro" id="IPR006686">
    <property type="entry name" value="MscS_channel_CS"/>
</dbReference>
<dbReference type="PROSITE" id="PS01246">
    <property type="entry name" value="UPF0003"/>
    <property type="match status" value="1"/>
</dbReference>
<dbReference type="KEGG" id="htu:Htur_2393"/>
<evidence type="ECO:0000259" key="10">
    <source>
        <dbReference type="Pfam" id="PF21082"/>
    </source>
</evidence>
<dbReference type="Gene3D" id="3.30.70.100">
    <property type="match status" value="1"/>
</dbReference>
<dbReference type="GO" id="GO:0005886">
    <property type="term" value="C:plasma membrane"/>
    <property type="evidence" value="ECO:0007669"/>
    <property type="project" value="UniProtKB-SubCell"/>
</dbReference>
<protein>
    <submittedName>
        <fullName evidence="11">MscS Mechanosensitive ion channel</fullName>
    </submittedName>
</protein>
<evidence type="ECO:0000256" key="8">
    <source>
        <dbReference type="SAM" id="Phobius"/>
    </source>
</evidence>
<accession>D2RV70</accession>
<dbReference type="STRING" id="543526.Htur_2393"/>
<evidence type="ECO:0000256" key="3">
    <source>
        <dbReference type="ARBA" id="ARBA00022475"/>
    </source>
</evidence>
<evidence type="ECO:0000313" key="12">
    <source>
        <dbReference type="Proteomes" id="UP000001903"/>
    </source>
</evidence>
<dbReference type="PANTHER" id="PTHR30221">
    <property type="entry name" value="SMALL-CONDUCTANCE MECHANOSENSITIVE CHANNEL"/>
    <property type="match status" value="1"/>
</dbReference>
<dbReference type="SUPFAM" id="SSF82689">
    <property type="entry name" value="Mechanosensitive channel protein MscS (YggB), C-terminal domain"/>
    <property type="match status" value="1"/>
</dbReference>
<dbReference type="HOGENOM" id="CLU_037945_0_3_2"/>
<dbReference type="eggNOG" id="arCOG01568">
    <property type="taxonomic scope" value="Archaea"/>
</dbReference>
<feature type="transmembrane region" description="Helical" evidence="8">
    <location>
        <begin position="175"/>
        <end position="205"/>
    </location>
</feature>
<dbReference type="InterPro" id="IPR011066">
    <property type="entry name" value="MscS_channel_C_sf"/>
</dbReference>
<feature type="domain" description="Mechanosensitive ion channel MscS C-terminal" evidence="10">
    <location>
        <begin position="265"/>
        <end position="350"/>
    </location>
</feature>
<dbReference type="InterPro" id="IPR006685">
    <property type="entry name" value="MscS_channel_2nd"/>
</dbReference>
<dbReference type="Pfam" id="PF00924">
    <property type="entry name" value="MS_channel_2nd"/>
    <property type="match status" value="1"/>
</dbReference>
<dbReference type="AlphaFoldDB" id="D2RV70"/>
<evidence type="ECO:0000256" key="4">
    <source>
        <dbReference type="ARBA" id="ARBA00022692"/>
    </source>
</evidence>
<dbReference type="Pfam" id="PF21082">
    <property type="entry name" value="MS_channel_3rd"/>
    <property type="match status" value="1"/>
</dbReference>
<evidence type="ECO:0000256" key="5">
    <source>
        <dbReference type="ARBA" id="ARBA00022989"/>
    </source>
</evidence>
<keyword evidence="4 8" id="KW-0812">Transmembrane</keyword>
<organism evidence="11 12">
    <name type="scientific">Haloterrigena turkmenica (strain ATCC 51198 / DSM 5511 / JCM 9101 / NCIMB 13204 / VKM B-1734 / 4k)</name>
    <name type="common">Halococcus turkmenicus</name>
    <dbReference type="NCBI Taxonomy" id="543526"/>
    <lineage>
        <taxon>Archaea</taxon>
        <taxon>Methanobacteriati</taxon>
        <taxon>Methanobacteriota</taxon>
        <taxon>Stenosarchaea group</taxon>
        <taxon>Halobacteria</taxon>
        <taxon>Halobacteriales</taxon>
        <taxon>Natrialbaceae</taxon>
        <taxon>Haloterrigena</taxon>
    </lineage>
</organism>
<dbReference type="InterPro" id="IPR011014">
    <property type="entry name" value="MscS_channel_TM-2"/>
</dbReference>
<feature type="transmembrane region" description="Helical" evidence="8">
    <location>
        <begin position="67"/>
        <end position="85"/>
    </location>
</feature>
<feature type="transmembrane region" description="Helical" evidence="8">
    <location>
        <begin position="147"/>
        <end position="169"/>
    </location>
</feature>
<feature type="compositionally biased region" description="Basic and acidic residues" evidence="7">
    <location>
        <begin position="387"/>
        <end position="408"/>
    </location>
</feature>
<evidence type="ECO:0000259" key="9">
    <source>
        <dbReference type="Pfam" id="PF00924"/>
    </source>
</evidence>
<keyword evidence="6 8" id="KW-0472">Membrane</keyword>
<keyword evidence="12" id="KW-1185">Reference proteome</keyword>
<dbReference type="InterPro" id="IPR023408">
    <property type="entry name" value="MscS_beta-dom_sf"/>
</dbReference>
<dbReference type="Gene3D" id="1.10.287.1260">
    <property type="match status" value="1"/>
</dbReference>
<dbReference type="RefSeq" id="WP_012943554.1">
    <property type="nucleotide sequence ID" value="NC_013743.1"/>
</dbReference>
<dbReference type="Proteomes" id="UP000001903">
    <property type="component" value="Chromosome"/>
</dbReference>
<evidence type="ECO:0000256" key="1">
    <source>
        <dbReference type="ARBA" id="ARBA00004651"/>
    </source>
</evidence>
<feature type="region of interest" description="Disordered" evidence="7">
    <location>
        <begin position="354"/>
        <end position="408"/>
    </location>
</feature>